<proteinExistence type="inferred from homology"/>
<dbReference type="GO" id="GO:0004620">
    <property type="term" value="F:phospholipase activity"/>
    <property type="evidence" value="ECO:0007669"/>
    <property type="project" value="TreeGrafter"/>
</dbReference>
<evidence type="ECO:0000256" key="12">
    <source>
        <dbReference type="ARBA" id="ARBA00022989"/>
    </source>
</evidence>
<evidence type="ECO:0000256" key="7">
    <source>
        <dbReference type="ARBA" id="ARBA00022692"/>
    </source>
</evidence>
<evidence type="ECO:0000256" key="10">
    <source>
        <dbReference type="ARBA" id="ARBA00022963"/>
    </source>
</evidence>
<dbReference type="EC" id="3.1.1.3" evidence="6"/>
<evidence type="ECO:0000256" key="18">
    <source>
        <dbReference type="ARBA" id="ARBA00029828"/>
    </source>
</evidence>
<evidence type="ECO:0000256" key="15">
    <source>
        <dbReference type="ARBA" id="ARBA00023136"/>
    </source>
</evidence>
<dbReference type="STRING" id="47428.A0A284QVU5"/>
<evidence type="ECO:0000256" key="19">
    <source>
        <dbReference type="SAM" id="SignalP"/>
    </source>
</evidence>
<evidence type="ECO:0000313" key="22">
    <source>
        <dbReference type="Proteomes" id="UP000219338"/>
    </source>
</evidence>
<dbReference type="AlphaFoldDB" id="A0A284QVU5"/>
<keyword evidence="8" id="KW-0967">Endosome</keyword>
<evidence type="ECO:0000256" key="2">
    <source>
        <dbReference type="ARBA" id="ARBA00004270"/>
    </source>
</evidence>
<dbReference type="SUPFAM" id="SSF53474">
    <property type="entry name" value="alpha/beta-Hydrolases"/>
    <property type="match status" value="1"/>
</dbReference>
<evidence type="ECO:0000256" key="13">
    <source>
        <dbReference type="ARBA" id="ARBA00023006"/>
    </source>
</evidence>
<evidence type="ECO:0000256" key="16">
    <source>
        <dbReference type="ARBA" id="ARBA00023180"/>
    </source>
</evidence>
<dbReference type="GO" id="GO:0046461">
    <property type="term" value="P:neutral lipid catabolic process"/>
    <property type="evidence" value="ECO:0007669"/>
    <property type="project" value="TreeGrafter"/>
</dbReference>
<evidence type="ECO:0000256" key="1">
    <source>
        <dbReference type="ARBA" id="ARBA00001024"/>
    </source>
</evidence>
<dbReference type="GO" id="GO:0034496">
    <property type="term" value="P:multivesicular body membrane disassembly"/>
    <property type="evidence" value="ECO:0007669"/>
    <property type="project" value="TreeGrafter"/>
</dbReference>
<name>A0A284QVU5_ARMOS</name>
<keyword evidence="14" id="KW-0443">Lipid metabolism</keyword>
<keyword evidence="12" id="KW-1133">Transmembrane helix</keyword>
<dbReference type="Proteomes" id="UP000219338">
    <property type="component" value="Unassembled WGS sequence"/>
</dbReference>
<evidence type="ECO:0000256" key="4">
    <source>
        <dbReference type="ARBA" id="ARBA00010701"/>
    </source>
</evidence>
<dbReference type="EMBL" id="FUEG01000002">
    <property type="protein sequence ID" value="SJL00605.1"/>
    <property type="molecule type" value="Genomic_DNA"/>
</dbReference>
<accession>A0A284QVU5</accession>
<evidence type="ECO:0000256" key="8">
    <source>
        <dbReference type="ARBA" id="ARBA00022753"/>
    </source>
</evidence>
<evidence type="ECO:0000256" key="14">
    <source>
        <dbReference type="ARBA" id="ARBA00023098"/>
    </source>
</evidence>
<evidence type="ECO:0000256" key="11">
    <source>
        <dbReference type="ARBA" id="ARBA00022968"/>
    </source>
</evidence>
<dbReference type="GO" id="GO:0032585">
    <property type="term" value="C:multivesicular body membrane"/>
    <property type="evidence" value="ECO:0007669"/>
    <property type="project" value="UniProtKB-SubCell"/>
</dbReference>
<feature type="domain" description="Fungal lipase-type" evidence="20">
    <location>
        <begin position="242"/>
        <end position="271"/>
    </location>
</feature>
<sequence length="413" mass="45505">MLTTYCCLLTLAFPLFYAQISVSLSIAASTLDFSQHHELLPSPEAQSVTASRLSLSNIGPTLSLKAQPTVVYRPSSVEALHRARMRSMRYSESERVEWNPVEVLGPAVQDIHTLAQLARMSGNAYALPGRKNWYDLDGSWNTSFPFGWEDPADGFRGHVFISSDNSTIILSIKGTTVQGPSSKKDKFNDNLLFSCCCARVDVSWVFRTVCDCYARNWKCDNTCLSEALIQDSLFYSVGVNLVEDLLVLYPTANIWLVGHSLGGALASLLGSTFGLPAVAFEAPGERLAAKRLHLPLPPPLLNGSASPVPITHVYHTGDPIPQGTCTGIGSPCTQAGYALETRCHLGKSIIFDTVNVLGWKVDVRKHVIKDVITKVLEADVIDWEDGRNVPFPREEEDCVDCFKWEFGEYKGDR</sequence>
<keyword evidence="13" id="KW-0072">Autophagy</keyword>
<comment type="catalytic activity">
    <reaction evidence="1">
        <text>a triacylglycerol + H2O = a diacylglycerol + a fatty acid + H(+)</text>
        <dbReference type="Rhea" id="RHEA:12044"/>
        <dbReference type="ChEBI" id="CHEBI:15377"/>
        <dbReference type="ChEBI" id="CHEBI:15378"/>
        <dbReference type="ChEBI" id="CHEBI:17855"/>
        <dbReference type="ChEBI" id="CHEBI:18035"/>
        <dbReference type="ChEBI" id="CHEBI:28868"/>
        <dbReference type="EC" id="3.1.1.3"/>
    </reaction>
</comment>
<keyword evidence="7" id="KW-0812">Transmembrane</keyword>
<comment type="function">
    <text evidence="17">Lipase which is essential for lysis of subvacuolar cytoplasm to vacuole targeted bodies and intravacuolar autophagic bodies. Involved in the lysis of intravacuolar multivesicular body (MVB) vesicles. The intravacuolar membrane disintegration by ATG15 is critical to life span extension.</text>
</comment>
<evidence type="ECO:0000256" key="17">
    <source>
        <dbReference type="ARBA" id="ARBA00024663"/>
    </source>
</evidence>
<dbReference type="CDD" id="cd00519">
    <property type="entry name" value="Lipase_3"/>
    <property type="match status" value="1"/>
</dbReference>
<protein>
    <recommendedName>
        <fullName evidence="6">triacylglycerol lipase</fullName>
        <ecNumber evidence="6">3.1.1.3</ecNumber>
    </recommendedName>
    <alternativeName>
        <fullName evidence="18">Autophagy-related protein 15</fullName>
    </alternativeName>
</protein>
<keyword evidence="9" id="KW-0378">Hydrolase</keyword>
<comment type="subcellular location">
    <subcellularLocation>
        <location evidence="3">Endosome</location>
        <location evidence="3">Multivesicular body membrane</location>
        <topology evidence="3">Single-pass type II membrane protein</topology>
    </subcellularLocation>
    <subcellularLocation>
        <location evidence="2">Prevacuolar compartment membrane</location>
        <topology evidence="2">Single-pass type II membrane protein</topology>
    </subcellularLocation>
</comment>
<dbReference type="GO" id="GO:0005775">
    <property type="term" value="C:vacuolar lumen"/>
    <property type="evidence" value="ECO:0007669"/>
    <property type="project" value="TreeGrafter"/>
</dbReference>
<dbReference type="PANTHER" id="PTHR47175">
    <property type="entry name" value="LIPASE ATG15-RELATED"/>
    <property type="match status" value="1"/>
</dbReference>
<keyword evidence="19" id="KW-0732">Signal</keyword>
<dbReference type="GO" id="GO:0034727">
    <property type="term" value="P:piecemeal microautophagy of the nucleus"/>
    <property type="evidence" value="ECO:0007669"/>
    <property type="project" value="TreeGrafter"/>
</dbReference>
<evidence type="ECO:0000259" key="20">
    <source>
        <dbReference type="Pfam" id="PF01764"/>
    </source>
</evidence>
<dbReference type="InterPro" id="IPR002921">
    <property type="entry name" value="Fungal_lipase-type"/>
</dbReference>
<evidence type="ECO:0000256" key="5">
    <source>
        <dbReference type="ARBA" id="ARBA00011137"/>
    </source>
</evidence>
<dbReference type="InterPro" id="IPR050805">
    <property type="entry name" value="ATG15_Lipase"/>
</dbReference>
<comment type="similarity">
    <text evidence="4">Belongs to the AB hydrolase superfamily. Lipase family.</text>
</comment>
<reference evidence="22" key="1">
    <citation type="journal article" date="2017" name="Nat. Ecol. Evol.">
        <title>Genome expansion and lineage-specific genetic innovations in the forest pathogenic fungi Armillaria.</title>
        <authorList>
            <person name="Sipos G."/>
            <person name="Prasanna A.N."/>
            <person name="Walter M.C."/>
            <person name="O'Connor E."/>
            <person name="Balint B."/>
            <person name="Krizsan K."/>
            <person name="Kiss B."/>
            <person name="Hess J."/>
            <person name="Varga T."/>
            <person name="Slot J."/>
            <person name="Riley R."/>
            <person name="Boka B."/>
            <person name="Rigling D."/>
            <person name="Barry K."/>
            <person name="Lee J."/>
            <person name="Mihaltcheva S."/>
            <person name="LaButti K."/>
            <person name="Lipzen A."/>
            <person name="Waldron R."/>
            <person name="Moloney N.M."/>
            <person name="Sperisen C."/>
            <person name="Kredics L."/>
            <person name="Vagvoelgyi C."/>
            <person name="Patrignani A."/>
            <person name="Fitzpatrick D."/>
            <person name="Nagy I."/>
            <person name="Doyle S."/>
            <person name="Anderson J.B."/>
            <person name="Grigoriev I.V."/>
            <person name="Gueldener U."/>
            <person name="Muensterkoetter M."/>
            <person name="Nagy L.G."/>
        </authorList>
    </citation>
    <scope>NUCLEOTIDE SEQUENCE [LARGE SCALE GENOMIC DNA]</scope>
    <source>
        <strain evidence="22">C18/9</strain>
    </source>
</reference>
<dbReference type="Pfam" id="PF01764">
    <property type="entry name" value="Lipase_3"/>
    <property type="match status" value="1"/>
</dbReference>
<gene>
    <name evidence="21" type="ORF">ARMOST_03918</name>
</gene>
<dbReference type="OMA" id="KEVITHV"/>
<comment type="subunit">
    <text evidence="5">Binds to both phosphatidylinositol (PI) and phosphatidylinositol 3,5-bisphosphate (PIP2).</text>
</comment>
<organism evidence="21 22">
    <name type="scientific">Armillaria ostoyae</name>
    <name type="common">Armillaria root rot fungus</name>
    <dbReference type="NCBI Taxonomy" id="47428"/>
    <lineage>
        <taxon>Eukaryota</taxon>
        <taxon>Fungi</taxon>
        <taxon>Dikarya</taxon>
        <taxon>Basidiomycota</taxon>
        <taxon>Agaricomycotina</taxon>
        <taxon>Agaricomycetes</taxon>
        <taxon>Agaricomycetidae</taxon>
        <taxon>Agaricales</taxon>
        <taxon>Marasmiineae</taxon>
        <taxon>Physalacriaceae</taxon>
        <taxon>Armillaria</taxon>
    </lineage>
</organism>
<dbReference type="InterPro" id="IPR029058">
    <property type="entry name" value="AB_hydrolase_fold"/>
</dbReference>
<feature type="chain" id="PRO_5013103274" description="triacylglycerol lipase" evidence="19">
    <location>
        <begin position="19"/>
        <end position="413"/>
    </location>
</feature>
<keyword evidence="22" id="KW-1185">Reference proteome</keyword>
<keyword evidence="11" id="KW-0735">Signal-anchor</keyword>
<dbReference type="GO" id="GO:0006660">
    <property type="term" value="P:phosphatidylserine catabolic process"/>
    <property type="evidence" value="ECO:0007669"/>
    <property type="project" value="TreeGrafter"/>
</dbReference>
<dbReference type="PANTHER" id="PTHR47175:SF2">
    <property type="entry name" value="LIPASE ATG15-RELATED"/>
    <property type="match status" value="1"/>
</dbReference>
<dbReference type="GO" id="GO:0004806">
    <property type="term" value="F:triacylglycerol lipase activity"/>
    <property type="evidence" value="ECO:0007669"/>
    <property type="project" value="UniProtKB-EC"/>
</dbReference>
<feature type="signal peptide" evidence="19">
    <location>
        <begin position="1"/>
        <end position="18"/>
    </location>
</feature>
<keyword evidence="15" id="KW-0472">Membrane</keyword>
<keyword evidence="16" id="KW-0325">Glycoprotein</keyword>
<evidence type="ECO:0000256" key="6">
    <source>
        <dbReference type="ARBA" id="ARBA00013279"/>
    </source>
</evidence>
<evidence type="ECO:0000256" key="3">
    <source>
        <dbReference type="ARBA" id="ARBA00004343"/>
    </source>
</evidence>
<keyword evidence="10" id="KW-0442">Lipid degradation</keyword>
<dbReference type="OrthoDB" id="58570at2759"/>
<evidence type="ECO:0000256" key="9">
    <source>
        <dbReference type="ARBA" id="ARBA00022801"/>
    </source>
</evidence>
<evidence type="ECO:0000313" key="21">
    <source>
        <dbReference type="EMBL" id="SJL00605.1"/>
    </source>
</evidence>
<dbReference type="Gene3D" id="3.40.50.1820">
    <property type="entry name" value="alpha/beta hydrolase"/>
    <property type="match status" value="1"/>
</dbReference>